<dbReference type="Gene3D" id="1.10.10.10">
    <property type="entry name" value="Winged helix-like DNA-binding domain superfamily/Winged helix DNA-binding domain"/>
    <property type="match status" value="1"/>
</dbReference>
<dbReference type="Proteomes" id="UP001371218">
    <property type="component" value="Unassembled WGS sequence"/>
</dbReference>
<evidence type="ECO:0000313" key="3">
    <source>
        <dbReference type="EMBL" id="MEK8034082.1"/>
    </source>
</evidence>
<dbReference type="InterPro" id="IPR010921">
    <property type="entry name" value="Trp_repressor/repl_initiator"/>
</dbReference>
<gene>
    <name evidence="3" type="ORF">AACH06_24930</name>
</gene>
<feature type="region of interest" description="Disordered" evidence="2">
    <location>
        <begin position="100"/>
        <end position="128"/>
    </location>
</feature>
<feature type="compositionally biased region" description="Low complexity" evidence="2">
    <location>
        <begin position="119"/>
        <end position="128"/>
    </location>
</feature>
<sequence length="128" mass="14020">MNTSIDLGAPRWTAQRKAALVLHLLQGKVGVLEASRTYGLPRTLLETWLYDARKGIEHAMRVDQRDLRDQYERKMKAMQRQHAAELMELRALLGGGETRNTLTAPTASFGPAPAGPTGGAIPISKPST</sequence>
<organism evidence="3 4">
    <name type="scientific">Ideonella lacteola</name>
    <dbReference type="NCBI Taxonomy" id="2984193"/>
    <lineage>
        <taxon>Bacteria</taxon>
        <taxon>Pseudomonadati</taxon>
        <taxon>Pseudomonadota</taxon>
        <taxon>Betaproteobacteria</taxon>
        <taxon>Burkholderiales</taxon>
        <taxon>Sphaerotilaceae</taxon>
        <taxon>Ideonella</taxon>
    </lineage>
</organism>
<keyword evidence="4" id="KW-1185">Reference proteome</keyword>
<proteinExistence type="predicted"/>
<dbReference type="SUPFAM" id="SSF48295">
    <property type="entry name" value="TrpR-like"/>
    <property type="match status" value="1"/>
</dbReference>
<dbReference type="EMBL" id="JBBUTG010000024">
    <property type="protein sequence ID" value="MEK8034082.1"/>
    <property type="molecule type" value="Genomic_DNA"/>
</dbReference>
<comment type="caution">
    <text evidence="3">The sequence shown here is derived from an EMBL/GenBank/DDBJ whole genome shotgun (WGS) entry which is preliminary data.</text>
</comment>
<evidence type="ECO:0000256" key="2">
    <source>
        <dbReference type="SAM" id="MobiDB-lite"/>
    </source>
</evidence>
<keyword evidence="1" id="KW-0175">Coiled coil</keyword>
<protein>
    <submittedName>
        <fullName evidence="3">Transposase</fullName>
    </submittedName>
</protein>
<evidence type="ECO:0000313" key="4">
    <source>
        <dbReference type="Proteomes" id="UP001371218"/>
    </source>
</evidence>
<evidence type="ECO:0000256" key="1">
    <source>
        <dbReference type="SAM" id="Coils"/>
    </source>
</evidence>
<dbReference type="InterPro" id="IPR036388">
    <property type="entry name" value="WH-like_DNA-bd_sf"/>
</dbReference>
<reference evidence="3 4" key="1">
    <citation type="submission" date="2024-04" db="EMBL/GenBank/DDBJ databases">
        <title>Novel species of the genus Ideonella isolated from streams.</title>
        <authorList>
            <person name="Lu H."/>
        </authorList>
    </citation>
    <scope>NUCLEOTIDE SEQUENCE [LARGE SCALE GENOMIC DNA]</scope>
    <source>
        <strain evidence="3 4">DXS29W</strain>
    </source>
</reference>
<feature type="coiled-coil region" evidence="1">
    <location>
        <begin position="61"/>
        <end position="88"/>
    </location>
</feature>
<dbReference type="RefSeq" id="WP_341428508.1">
    <property type="nucleotide sequence ID" value="NZ_JBBUTG010000024.1"/>
</dbReference>
<name>A0ABU9BZ40_9BURK</name>
<accession>A0ABU9BZ40</accession>